<dbReference type="GO" id="GO:0016209">
    <property type="term" value="F:antioxidant activity"/>
    <property type="evidence" value="ECO:0007669"/>
    <property type="project" value="InterPro"/>
</dbReference>
<dbReference type="Proteomes" id="UP000256686">
    <property type="component" value="Unassembled WGS sequence"/>
</dbReference>
<dbReference type="GO" id="GO:0016491">
    <property type="term" value="F:oxidoreductase activity"/>
    <property type="evidence" value="ECO:0007669"/>
    <property type="project" value="InterPro"/>
</dbReference>
<keyword evidence="4" id="KW-1185">Reference proteome</keyword>
<dbReference type="Pfam" id="PF00578">
    <property type="entry name" value="AhpC-TSA"/>
    <property type="match status" value="1"/>
</dbReference>
<dbReference type="PROSITE" id="PS00194">
    <property type="entry name" value="THIOREDOXIN_1"/>
    <property type="match status" value="1"/>
</dbReference>
<accession>A0A3D9CF77</accession>
<dbReference type="InterPro" id="IPR050553">
    <property type="entry name" value="Thioredoxin_ResA/DsbE_sf"/>
</dbReference>
<dbReference type="CDD" id="cd02966">
    <property type="entry name" value="TlpA_like_family"/>
    <property type="match status" value="1"/>
</dbReference>
<evidence type="ECO:0000313" key="4">
    <source>
        <dbReference type="Proteomes" id="UP000256686"/>
    </source>
</evidence>
<dbReference type="SUPFAM" id="SSF52833">
    <property type="entry name" value="Thioredoxin-like"/>
    <property type="match status" value="1"/>
</dbReference>
<feature type="domain" description="Thioredoxin" evidence="2">
    <location>
        <begin position="18"/>
        <end position="162"/>
    </location>
</feature>
<dbReference type="AlphaFoldDB" id="A0A3D9CF77"/>
<dbReference type="PANTHER" id="PTHR42852:SF17">
    <property type="entry name" value="THIOREDOXIN-LIKE PROTEIN HI_1115"/>
    <property type="match status" value="1"/>
</dbReference>
<sequence length="162" mass="19018">MKNIFKILAIFLFCAVCKAQQTEVPVVKYEELEKRIQQEKDKFLVVNFWATTCAPCVKELPHFMEINNQHAGNPKFKMILVSLDRLVDKERVLKFIKNKNLTAEVILLDDIKRMNTWIPKFEKDWDGNIPVTLFYKNGGKVYFNDGEMSKEDLEKTITENLQ</sequence>
<proteinExistence type="predicted"/>
<dbReference type="Gene3D" id="3.40.30.10">
    <property type="entry name" value="Glutaredoxin"/>
    <property type="match status" value="1"/>
</dbReference>
<organism evidence="3 4">
    <name type="scientific">Chryseobacterium pennae</name>
    <dbReference type="NCBI Taxonomy" id="2258962"/>
    <lineage>
        <taxon>Bacteria</taxon>
        <taxon>Pseudomonadati</taxon>
        <taxon>Bacteroidota</taxon>
        <taxon>Flavobacteriia</taxon>
        <taxon>Flavobacteriales</taxon>
        <taxon>Weeksellaceae</taxon>
        <taxon>Chryseobacterium group</taxon>
        <taxon>Chryseobacterium</taxon>
    </lineage>
</organism>
<dbReference type="RefSeq" id="WP_115968514.1">
    <property type="nucleotide sequence ID" value="NZ_QNVT01000001.1"/>
</dbReference>
<dbReference type="InterPro" id="IPR017937">
    <property type="entry name" value="Thioredoxin_CS"/>
</dbReference>
<dbReference type="PANTHER" id="PTHR42852">
    <property type="entry name" value="THIOL:DISULFIDE INTERCHANGE PROTEIN DSBE"/>
    <property type="match status" value="1"/>
</dbReference>
<keyword evidence="1" id="KW-0676">Redox-active center</keyword>
<dbReference type="InterPro" id="IPR013766">
    <property type="entry name" value="Thioredoxin_domain"/>
</dbReference>
<dbReference type="InterPro" id="IPR036249">
    <property type="entry name" value="Thioredoxin-like_sf"/>
</dbReference>
<name>A0A3D9CF77_9FLAO</name>
<gene>
    <name evidence="3" type="ORF">DRF65_02240</name>
</gene>
<evidence type="ECO:0000259" key="2">
    <source>
        <dbReference type="PROSITE" id="PS51352"/>
    </source>
</evidence>
<dbReference type="InterPro" id="IPR000866">
    <property type="entry name" value="AhpC/TSA"/>
</dbReference>
<dbReference type="EMBL" id="QNVT01000001">
    <property type="protein sequence ID" value="REC64414.1"/>
    <property type="molecule type" value="Genomic_DNA"/>
</dbReference>
<comment type="caution">
    <text evidence="3">The sequence shown here is derived from an EMBL/GenBank/DDBJ whole genome shotgun (WGS) entry which is preliminary data.</text>
</comment>
<evidence type="ECO:0000256" key="1">
    <source>
        <dbReference type="ARBA" id="ARBA00023284"/>
    </source>
</evidence>
<evidence type="ECO:0000313" key="3">
    <source>
        <dbReference type="EMBL" id="REC64414.1"/>
    </source>
</evidence>
<reference evidence="4" key="1">
    <citation type="submission" date="2018-06" db="EMBL/GenBank/DDBJ databases">
        <authorList>
            <person name="Lum Nde A."/>
            <person name="Hugo C."/>
        </authorList>
    </citation>
    <scope>NUCLEOTIDE SEQUENCE [LARGE SCALE GENOMIC DNA]</scope>
    <source>
        <strain evidence="4">1_F178</strain>
    </source>
</reference>
<dbReference type="PROSITE" id="PS51352">
    <property type="entry name" value="THIOREDOXIN_2"/>
    <property type="match status" value="1"/>
</dbReference>
<protein>
    <submittedName>
        <fullName evidence="3">TlpA family protein disulfide reductase</fullName>
    </submittedName>
</protein>